<evidence type="ECO:0000313" key="4">
    <source>
        <dbReference type="Proteomes" id="UP000218209"/>
    </source>
</evidence>
<evidence type="ECO:0000259" key="1">
    <source>
        <dbReference type="Pfam" id="PF14251"/>
    </source>
</evidence>
<dbReference type="Proteomes" id="UP000218209">
    <property type="component" value="Chloroplast Pltd"/>
</dbReference>
<keyword evidence="2" id="KW-0934">Plastid</keyword>
<dbReference type="Pfam" id="PF14251">
    <property type="entry name" value="PterinBD-DUF4346"/>
    <property type="match status" value="1"/>
</dbReference>
<accession>J7F5N7</accession>
<protein>
    <recommendedName>
        <fullName evidence="1">DUF4346 domain-containing protein</fullName>
    </recommendedName>
</protein>
<organism evidence="2">
    <name type="scientific">Porphyra umbilicalis</name>
    <name type="common">Purple laver</name>
    <name type="synonym">Red alga</name>
    <dbReference type="NCBI Taxonomy" id="2786"/>
    <lineage>
        <taxon>Eukaryota</taxon>
        <taxon>Rhodophyta</taxon>
        <taxon>Bangiophyceae</taxon>
        <taxon>Bangiales</taxon>
        <taxon>Bangiaceae</taxon>
        <taxon>Porphyra</taxon>
    </lineage>
</organism>
<keyword evidence="4" id="KW-1185">Reference proteome</keyword>
<dbReference type="EMBL" id="MF385003">
    <property type="protein sequence ID" value="ASN78690.1"/>
    <property type="molecule type" value="Genomic_DNA"/>
</dbReference>
<dbReference type="InterPro" id="IPR025595">
    <property type="entry name" value="PterinBD-DUF4346"/>
</dbReference>
<sequence>MYRNMFLNSSLRLNNKQKQYLKDILILNQISHKLSLDSRSYFLITINIFDQFIDVEEICYNSTGQLYSIFFKDKTAKALCHTIFNSQHVNILLSNQHVAYLARELVKSELGILLSQQYIQD</sequence>
<evidence type="ECO:0000313" key="2">
    <source>
        <dbReference type="EMBL" id="AFC39886.1"/>
    </source>
</evidence>
<gene>
    <name evidence="2" type="primary">orf121</name>
</gene>
<dbReference type="GeneID" id="33873490"/>
<dbReference type="EMBL" id="JQ408795">
    <property type="protein sequence ID" value="AFC39886.1"/>
    <property type="molecule type" value="Genomic_DNA"/>
</dbReference>
<keyword evidence="3" id="KW-0150">Chloroplast</keyword>
<proteinExistence type="predicted"/>
<dbReference type="RefSeq" id="YP_009413229.1">
    <property type="nucleotide sequence ID" value="NC_035573.1"/>
</dbReference>
<dbReference type="AlphaFoldDB" id="J7F5N7"/>
<reference evidence="2" key="1">
    <citation type="journal article" date="2012" name="Mol. Phylogenet. Evol.">
        <title>Relative rates of evolution among the three genetic compartments of the red alga Porphyra differ from those of green plants and do not correlate with genome architecture.</title>
        <authorList>
            <person name="Smith D.R."/>
            <person name="Hua J."/>
            <person name="Lee R.W."/>
            <person name="Keeling P.J."/>
        </authorList>
    </citation>
    <scope>NUCLEOTIDE SEQUENCE</scope>
</reference>
<reference evidence="3 4" key="2">
    <citation type="journal article" date="2017" name="Proc. Natl. Acad. Sci. U.S.A.">
        <title>Insights into the red algae and eukaryotic evolution from the genome of Porphyra umbilicalis (Bangiophyceae, Rhodophyta).</title>
        <authorList>
            <person name="Brawley S.H."/>
            <person name="Blouin N.A."/>
            <person name="Ficko-Blean E."/>
            <person name="Wheeler G.L."/>
            <person name="Lohr M."/>
            <person name="Goodson H.V."/>
            <person name="Jenkins J.W."/>
            <person name="Blaby-Haas C.E."/>
            <person name="Helliwell K.E."/>
            <person name="Chan C.X."/>
            <person name="Marriage T.N."/>
            <person name="Bhattacharya D."/>
            <person name="Klein A.S."/>
            <person name="Badis Y."/>
            <person name="Brodie J."/>
            <person name="Cao Y."/>
            <person name="Collen J."/>
            <person name="Dittami S.M."/>
            <person name="Gachon C.M.M."/>
            <person name="Green B.R."/>
            <person name="Karpowicz S.J."/>
            <person name="Kim J.W."/>
            <person name="Kudahl U.J."/>
            <person name="Lin S."/>
            <person name="Michel G."/>
            <person name="Mittag M."/>
            <person name="Olson B.J.S.C."/>
            <person name="Pangilinan J.L."/>
            <person name="Peng Y."/>
            <person name="Qiu H."/>
            <person name="Shu S."/>
            <person name="Singer J.T."/>
            <person name="Smith A.G."/>
            <person name="Sprecher B.N."/>
            <person name="Wagner V."/>
            <person name="Wang W."/>
            <person name="Wang Z.Y."/>
            <person name="Yan J."/>
            <person name="Yarish C."/>
            <person name="Zauner-Riek S."/>
            <person name="Zhuang Y."/>
            <person name="Zou Y."/>
            <person name="Lindquist E.A."/>
            <person name="Grimwood J."/>
            <person name="Barry K.W."/>
            <person name="Rokhsar D.S."/>
            <person name="Schmutz J."/>
            <person name="Stiller J.W."/>
            <person name="Grossman A.R."/>
            <person name="Prochnik S.E."/>
        </authorList>
    </citation>
    <scope>NUCLEOTIDE SEQUENCE [LARGE SCALE GENOMIC DNA]</scope>
</reference>
<feature type="domain" description="DUF4346" evidence="1">
    <location>
        <begin position="37"/>
        <end position="121"/>
    </location>
</feature>
<geneLocation type="plastid" evidence="2"/>
<name>J7F5N7_PORUM</name>
<evidence type="ECO:0000313" key="3">
    <source>
        <dbReference type="EMBL" id="ASN78690.1"/>
    </source>
</evidence>